<organism evidence="9 10">
    <name type="scientific">Mortierella alpina</name>
    <name type="common">Oleaginous fungus</name>
    <name type="synonym">Mortierella renispora</name>
    <dbReference type="NCBI Taxonomy" id="64518"/>
    <lineage>
        <taxon>Eukaryota</taxon>
        <taxon>Fungi</taxon>
        <taxon>Fungi incertae sedis</taxon>
        <taxon>Mucoromycota</taxon>
        <taxon>Mortierellomycotina</taxon>
        <taxon>Mortierellomycetes</taxon>
        <taxon>Mortierellales</taxon>
        <taxon>Mortierellaceae</taxon>
        <taxon>Mortierella</taxon>
    </lineage>
</organism>
<feature type="region of interest" description="Disordered" evidence="6">
    <location>
        <begin position="39"/>
        <end position="76"/>
    </location>
</feature>
<protein>
    <recommendedName>
        <fullName evidence="11">CHY-type domain-containing protein</fullName>
    </recommendedName>
</protein>
<feature type="region of interest" description="Disordered" evidence="6">
    <location>
        <begin position="478"/>
        <end position="560"/>
    </location>
</feature>
<feature type="region of interest" description="Disordered" evidence="6">
    <location>
        <begin position="194"/>
        <end position="268"/>
    </location>
</feature>
<evidence type="ECO:0000256" key="5">
    <source>
        <dbReference type="PROSITE-ProRule" id="PRU00723"/>
    </source>
</evidence>
<evidence type="ECO:0000256" key="1">
    <source>
        <dbReference type="ARBA" id="ARBA00022723"/>
    </source>
</evidence>
<dbReference type="PANTHER" id="PTHR18898">
    <property type="entry name" value="NUCLEOPROTEIN TPR-RELATED"/>
    <property type="match status" value="1"/>
</dbReference>
<dbReference type="Pfam" id="PF05495">
    <property type="entry name" value="zf-CHY"/>
    <property type="match status" value="1"/>
</dbReference>
<evidence type="ECO:0000256" key="3">
    <source>
        <dbReference type="ARBA" id="ARBA00022833"/>
    </source>
</evidence>
<evidence type="ECO:0000259" key="7">
    <source>
        <dbReference type="PROSITE" id="PS50103"/>
    </source>
</evidence>
<dbReference type="GO" id="GO:0005643">
    <property type="term" value="C:nuclear pore"/>
    <property type="evidence" value="ECO:0007669"/>
    <property type="project" value="TreeGrafter"/>
</dbReference>
<feature type="compositionally biased region" description="Basic and acidic residues" evidence="6">
    <location>
        <begin position="875"/>
        <end position="888"/>
    </location>
</feature>
<keyword evidence="1 5" id="KW-0479">Metal-binding</keyword>
<keyword evidence="3 5" id="KW-0862">Zinc</keyword>
<feature type="compositionally biased region" description="Polar residues" evidence="6">
    <location>
        <begin position="545"/>
        <end position="556"/>
    </location>
</feature>
<dbReference type="GO" id="GO:0017056">
    <property type="term" value="F:structural constituent of nuclear pore"/>
    <property type="evidence" value="ECO:0007669"/>
    <property type="project" value="TreeGrafter"/>
</dbReference>
<comment type="caution">
    <text evidence="9">The sequence shown here is derived from an EMBL/GenBank/DDBJ whole genome shotgun (WGS) entry which is preliminary data.</text>
</comment>
<dbReference type="GO" id="GO:0008270">
    <property type="term" value="F:zinc ion binding"/>
    <property type="evidence" value="ECO:0007669"/>
    <property type="project" value="UniProtKB-KW"/>
</dbReference>
<dbReference type="InterPro" id="IPR000571">
    <property type="entry name" value="Znf_CCCH"/>
</dbReference>
<evidence type="ECO:0000256" key="2">
    <source>
        <dbReference type="ARBA" id="ARBA00022771"/>
    </source>
</evidence>
<evidence type="ECO:0008006" key="11">
    <source>
        <dbReference type="Google" id="ProtNLM"/>
    </source>
</evidence>
<dbReference type="GO" id="GO:0006406">
    <property type="term" value="P:mRNA export from nucleus"/>
    <property type="evidence" value="ECO:0007669"/>
    <property type="project" value="TreeGrafter"/>
</dbReference>
<dbReference type="EMBL" id="JAIFTL010000003">
    <property type="protein sequence ID" value="KAG9327538.1"/>
    <property type="molecule type" value="Genomic_DNA"/>
</dbReference>
<feature type="compositionally biased region" description="Pro residues" evidence="6">
    <location>
        <begin position="225"/>
        <end position="234"/>
    </location>
</feature>
<evidence type="ECO:0000259" key="8">
    <source>
        <dbReference type="PROSITE" id="PS51266"/>
    </source>
</evidence>
<dbReference type="Gene3D" id="4.10.1000.10">
    <property type="entry name" value="Zinc finger, CCCH-type"/>
    <property type="match status" value="1"/>
</dbReference>
<sequence length="913" mass="98921">MAHSASLCQFFQSKKGCRKGADCRFLHDTNSNPTVTATAAEATAPASTRPAARTPAAATRPPATRAPVRKPVPKPLQNLEQKDAASSLRAFEISQVQSRFAQTFVARNDTLFQLQIVPSDPDFPYEIESLHVQLTVPTAYPATRCSVAVLNKDIPKGFATNLERGFAEAARQPKSLLAHLNWLDANMEPLLQKPPAPTIRFIGHGSSQATGSPSSATSSPVSSPSLPPPLPKPVSSPSTSPSTSSPSRSAPATAPRALSPTPKASQPTFTADQIEHAGLQRQKQLNQIQARFRSSFESISATNVRISLESPGREPLWISLLVPKVFPLEPCNIRLKDEDRNPEIESWQAWNVEQGFRKIVMASPHLSLFQLLNQLNRDLKDLLNMPQQYTTVPAPLPASCASASPSTSSSTSASASASASVTTEPPATSFSSPPPTSQLAEQASSAIQKTSTSALGFMTKEQEDGYRTSKVIYLHASPKIPGRNFDQDSDQGMATSEDDEDSQGDSDEGSSSGSEAGSEDSNDDDDDDDDDDDEEKEDEEDDHPATTNTDGPGSESSPKRGIEIRMPDLKLDHISLLHCRSLNLLVRCNRCKGLIEIPDLLPDDGRPAAASASGPDKRKWKTCENCQSVLGAHFRAEFIHIQSRTIGYVDLAGCTAFDLLPSVFVPTCSECDQVLGSTAENNNLAEDSAAGSTTATTSTSSSLVTTTAHSVATGFRQKVGRGMSATANCRRCHVRMTFTMEGEIKFVKQSPGDLMRASAATLEQLPLKKKAARHHKNGLDFELKVGEPLPRKGACDHYKKSRRWFRFPCCSKIYPCHICHDVKEADSHECEYAKRMICGHCSREQTVSDRACVCGESPVKTMGTSGAYWEGGQGMRDKTKMSSKDPRKFRGANKTVAKKQVGAENVRKRAPKH</sequence>
<evidence type="ECO:0000313" key="10">
    <source>
        <dbReference type="Proteomes" id="UP000717515"/>
    </source>
</evidence>
<feature type="region of interest" description="Disordered" evidence="6">
    <location>
        <begin position="865"/>
        <end position="913"/>
    </location>
</feature>
<evidence type="ECO:0000256" key="4">
    <source>
        <dbReference type="PROSITE-ProRule" id="PRU00601"/>
    </source>
</evidence>
<dbReference type="PROSITE" id="PS50103">
    <property type="entry name" value="ZF_C3H1"/>
    <property type="match status" value="1"/>
</dbReference>
<keyword evidence="2 4" id="KW-0863">Zinc-finger</keyword>
<dbReference type="Proteomes" id="UP000717515">
    <property type="component" value="Unassembled WGS sequence"/>
</dbReference>
<dbReference type="PANTHER" id="PTHR18898:SF2">
    <property type="entry name" value="NUCLEOPROTEIN TPR"/>
    <property type="match status" value="1"/>
</dbReference>
<feature type="zinc finger region" description="C3H1-type" evidence="5">
    <location>
        <begin position="7"/>
        <end position="30"/>
    </location>
</feature>
<dbReference type="InterPro" id="IPR008913">
    <property type="entry name" value="Znf_CHY"/>
</dbReference>
<dbReference type="InterPro" id="IPR037274">
    <property type="entry name" value="Znf_CHY_sf"/>
</dbReference>
<reference evidence="9" key="1">
    <citation type="submission" date="2021-07" db="EMBL/GenBank/DDBJ databases">
        <title>Draft genome of Mortierella alpina, strain LL118, isolated from an aspen leaf litter sample.</title>
        <authorList>
            <person name="Yang S."/>
            <person name="Vinatzer B.A."/>
        </authorList>
    </citation>
    <scope>NUCLEOTIDE SEQUENCE</scope>
    <source>
        <strain evidence="9">LL118</strain>
    </source>
</reference>
<feature type="domain" description="C3H1-type" evidence="7">
    <location>
        <begin position="7"/>
        <end position="30"/>
    </location>
</feature>
<feature type="compositionally biased region" description="Polar residues" evidence="6">
    <location>
        <begin position="438"/>
        <end position="447"/>
    </location>
</feature>
<dbReference type="PROSITE" id="PS51266">
    <property type="entry name" value="ZF_CHY"/>
    <property type="match status" value="1"/>
</dbReference>
<feature type="compositionally biased region" description="Low complexity" evidence="6">
    <location>
        <begin position="39"/>
        <end position="66"/>
    </location>
</feature>
<proteinExistence type="predicted"/>
<feature type="compositionally biased region" description="Low complexity" evidence="6">
    <location>
        <begin position="206"/>
        <end position="224"/>
    </location>
</feature>
<evidence type="ECO:0000313" key="9">
    <source>
        <dbReference type="EMBL" id="KAG9327538.1"/>
    </source>
</evidence>
<feature type="domain" description="CHY-type" evidence="8">
    <location>
        <begin position="788"/>
        <end position="856"/>
    </location>
</feature>
<feature type="region of interest" description="Disordered" evidence="6">
    <location>
        <begin position="398"/>
        <end position="447"/>
    </location>
</feature>
<gene>
    <name evidence="9" type="ORF">KVV02_003783</name>
</gene>
<feature type="compositionally biased region" description="Acidic residues" evidence="6">
    <location>
        <begin position="517"/>
        <end position="542"/>
    </location>
</feature>
<accession>A0A9P8D361</accession>
<feature type="compositionally biased region" description="Acidic residues" evidence="6">
    <location>
        <begin position="496"/>
        <end position="508"/>
    </location>
</feature>
<evidence type="ECO:0000256" key="6">
    <source>
        <dbReference type="SAM" id="MobiDB-lite"/>
    </source>
</evidence>
<dbReference type="SUPFAM" id="SSF161219">
    <property type="entry name" value="CHY zinc finger-like"/>
    <property type="match status" value="1"/>
</dbReference>
<dbReference type="AlphaFoldDB" id="A0A9P8D361"/>
<feature type="compositionally biased region" description="Low complexity" evidence="6">
    <location>
        <begin position="398"/>
        <end position="431"/>
    </location>
</feature>
<feature type="compositionally biased region" description="Low complexity" evidence="6">
    <location>
        <begin position="235"/>
        <end position="262"/>
    </location>
</feature>
<name>A0A9P8D361_MORAP</name>